<feature type="signal peptide" evidence="6">
    <location>
        <begin position="1"/>
        <end position="18"/>
    </location>
</feature>
<name>A0A7S1LPM0_NEODS</name>
<dbReference type="EMBL" id="HBGF01017767">
    <property type="protein sequence ID" value="CAD9110011.1"/>
    <property type="molecule type" value="Transcribed_RNA"/>
</dbReference>
<dbReference type="InterPro" id="IPR042269">
    <property type="entry name" value="Ser_carbopepase_S28_SKS"/>
</dbReference>
<keyword evidence="5" id="KW-0325">Glycoprotein</keyword>
<dbReference type="PANTHER" id="PTHR11010">
    <property type="entry name" value="PROTEASE S28 PRO-X CARBOXYPEPTIDASE-RELATED"/>
    <property type="match status" value="1"/>
</dbReference>
<feature type="chain" id="PRO_5031480773" evidence="6">
    <location>
        <begin position="19"/>
        <end position="520"/>
    </location>
</feature>
<organism evidence="7">
    <name type="scientific">Neobodo designis</name>
    <name type="common">Flagellated protozoan</name>
    <name type="synonym">Bodo designis</name>
    <dbReference type="NCBI Taxonomy" id="312471"/>
    <lineage>
        <taxon>Eukaryota</taxon>
        <taxon>Discoba</taxon>
        <taxon>Euglenozoa</taxon>
        <taxon>Kinetoplastea</taxon>
        <taxon>Metakinetoplastina</taxon>
        <taxon>Neobodonida</taxon>
        <taxon>Neobodo</taxon>
    </lineage>
</organism>
<keyword evidence="2" id="KW-0645">Protease</keyword>
<dbReference type="InterPro" id="IPR029058">
    <property type="entry name" value="AB_hydrolase_fold"/>
</dbReference>
<accession>A0A7S1LPM0</accession>
<evidence type="ECO:0000256" key="6">
    <source>
        <dbReference type="SAM" id="SignalP"/>
    </source>
</evidence>
<dbReference type="PANTHER" id="PTHR11010:SF38">
    <property type="entry name" value="LYSOSOMAL PRO-X CARBOXYPEPTIDASE"/>
    <property type="match status" value="1"/>
</dbReference>
<dbReference type="GO" id="GO:0070008">
    <property type="term" value="F:serine-type exopeptidase activity"/>
    <property type="evidence" value="ECO:0007669"/>
    <property type="project" value="InterPro"/>
</dbReference>
<dbReference type="Pfam" id="PF05577">
    <property type="entry name" value="Peptidase_S28"/>
    <property type="match status" value="1"/>
</dbReference>
<keyword evidence="3 6" id="KW-0732">Signal</keyword>
<protein>
    <submittedName>
        <fullName evidence="7">Uncharacterized protein</fullName>
    </submittedName>
</protein>
<dbReference type="Gene3D" id="1.20.120.980">
    <property type="entry name" value="Serine carboxypeptidase S28, SKS domain"/>
    <property type="match status" value="1"/>
</dbReference>
<evidence type="ECO:0000256" key="5">
    <source>
        <dbReference type="ARBA" id="ARBA00023180"/>
    </source>
</evidence>
<dbReference type="AlphaFoldDB" id="A0A7S1LPM0"/>
<evidence type="ECO:0000256" key="2">
    <source>
        <dbReference type="ARBA" id="ARBA00022670"/>
    </source>
</evidence>
<dbReference type="SUPFAM" id="SSF53474">
    <property type="entry name" value="alpha/beta-Hydrolases"/>
    <property type="match status" value="1"/>
</dbReference>
<dbReference type="InterPro" id="IPR008758">
    <property type="entry name" value="Peptidase_S28"/>
</dbReference>
<dbReference type="GO" id="GO:0006508">
    <property type="term" value="P:proteolysis"/>
    <property type="evidence" value="ECO:0007669"/>
    <property type="project" value="UniProtKB-KW"/>
</dbReference>
<evidence type="ECO:0000256" key="3">
    <source>
        <dbReference type="ARBA" id="ARBA00022729"/>
    </source>
</evidence>
<sequence>MRLASAVAALCLVSAVCASIGASRRGGAGVSRAPRMTHASIPASRAGALGHPGTANCTELFFTQRLDHYSQDVNAPTYQQRYFYCVPAGINWTPNSPIFFYTGNECNVELYVNMTGLMWENAAQFNAVLVFAEHRYFGKSLPFPGQDMPPVDKLRWLTSDQALEDYANMIYTLKKEWSSPDSAVIAFGGSYGGMLASWFRIKFPGTVDGSIAGSAPIVNFEDMTPAYPADAFAKVVTHDATAAGGATAGCADNVRQSWSDISTLAATSAGRATLSEVFRTCKPIETQDDVDALVNYASACLPNMAMSSYPYPSSYLLLGGAGILPAYPMRVGCKHLGGNFSSPEERLRGFMDLILVYYNATGDFTCLNPESTVNHATAVTDYLWGYLSCATMLMPYGQNGVTDMFPANPWSLSAAVANCVSQYNVSSAVAWPKTQYGGWGVADWGSNIVFSNGGLDPWRPGGITTSRTPNVTTIIIPDVGHHIDLMFSDPADTPAIKAARALEVEKIGEWIAAKKQQSRK</sequence>
<proteinExistence type="inferred from homology"/>
<reference evidence="7" key="1">
    <citation type="submission" date="2021-01" db="EMBL/GenBank/DDBJ databases">
        <authorList>
            <person name="Corre E."/>
            <person name="Pelletier E."/>
            <person name="Niang G."/>
            <person name="Scheremetjew M."/>
            <person name="Finn R."/>
            <person name="Kale V."/>
            <person name="Holt S."/>
            <person name="Cochrane G."/>
            <person name="Meng A."/>
            <person name="Brown T."/>
            <person name="Cohen L."/>
        </authorList>
    </citation>
    <scope>NUCLEOTIDE SEQUENCE</scope>
    <source>
        <strain evidence="7">CCAP 1951/1</strain>
    </source>
</reference>
<evidence type="ECO:0000256" key="4">
    <source>
        <dbReference type="ARBA" id="ARBA00022801"/>
    </source>
</evidence>
<dbReference type="GO" id="GO:0008239">
    <property type="term" value="F:dipeptidyl-peptidase activity"/>
    <property type="evidence" value="ECO:0007669"/>
    <property type="project" value="TreeGrafter"/>
</dbReference>
<comment type="similarity">
    <text evidence="1">Belongs to the peptidase S28 family.</text>
</comment>
<evidence type="ECO:0000313" key="7">
    <source>
        <dbReference type="EMBL" id="CAD9110011.1"/>
    </source>
</evidence>
<evidence type="ECO:0000256" key="1">
    <source>
        <dbReference type="ARBA" id="ARBA00011079"/>
    </source>
</evidence>
<gene>
    <name evidence="7" type="ORF">NDES1114_LOCUS11705</name>
</gene>
<dbReference type="Gene3D" id="3.40.50.1820">
    <property type="entry name" value="alpha/beta hydrolase"/>
    <property type="match status" value="1"/>
</dbReference>
<keyword evidence="4" id="KW-0378">Hydrolase</keyword>